<dbReference type="PROSITE" id="PS50217">
    <property type="entry name" value="BZIP"/>
    <property type="match status" value="1"/>
</dbReference>
<evidence type="ECO:0000256" key="2">
    <source>
        <dbReference type="ARBA" id="ARBA00043974"/>
    </source>
</evidence>
<comment type="similarity">
    <text evidence="2">Belongs to the POMP/UMP1 family.</text>
</comment>
<evidence type="ECO:0000259" key="4">
    <source>
        <dbReference type="PROSITE" id="PS50217"/>
    </source>
</evidence>
<dbReference type="SUPFAM" id="SSF57959">
    <property type="entry name" value="Leucine zipper domain"/>
    <property type="match status" value="1"/>
</dbReference>
<dbReference type="GeneID" id="36340166"/>
<dbReference type="CDD" id="cd14686">
    <property type="entry name" value="bZIP"/>
    <property type="match status" value="1"/>
</dbReference>
<dbReference type="Pfam" id="PF05348">
    <property type="entry name" value="UMP1"/>
    <property type="match status" value="1"/>
</dbReference>
<sequence>MTGSSSNYAHENVDDYSCDSDSGDTLILTNDDPPDQCEKGLSFVRFMSLEGGATTDGNLVTSASARNASKSKLAPLPPGLSFLHNHPHFLASSIPPGSFMFTDCRLQMAMDEQKLHHTVENSLNFPTSASSGSETSTCLPHNFVEIAPKPTSPPLHASTPPPHPPPILTSLSEKASIANDPFKHPKSIQLSDLRCKNREAARKCRAKKKNYIQQLEYDFRELKEKYAILQQENDDLKRFIFHHFGVSLTPKPSSSKTPTTTAATAPTTSVSIQPSLPVVLNAPPGVHVLPTGQPILLKVIPPQAQQQPQHSLVAAAASEGGDTESRKTFKLPRNEFGLVPAMYTGLAGNRGLIPDADAVTAPHPAAVAEAQRGEAAQRMQSMRVLRSTQGLHAPLRLAMEERVMERMAPRLPGIYAHHPLAAQLSGALDTIDFCDILNNPEDAEVMVSPHMLMERQQGIL</sequence>
<dbReference type="GO" id="GO:0000502">
    <property type="term" value="C:proteasome complex"/>
    <property type="evidence" value="ECO:0007669"/>
    <property type="project" value="UniProtKB-KW"/>
</dbReference>
<dbReference type="CTD" id="36340166"/>
<feature type="coiled-coil region" evidence="3">
    <location>
        <begin position="190"/>
        <end position="239"/>
    </location>
</feature>
<proteinExistence type="inferred from homology"/>
<dbReference type="Proteomes" id="UP000019149">
    <property type="component" value="Unassembled WGS sequence"/>
</dbReference>
<reference evidence="5 6" key="1">
    <citation type="journal article" date="2013" name="Nat. Genet.">
        <title>The genome of the hydatid tapeworm Echinococcus granulosus.</title>
        <authorList>
            <person name="Zheng H."/>
            <person name="Zhang W."/>
            <person name="Zhang L."/>
            <person name="Zhang Z."/>
            <person name="Li J."/>
            <person name="Lu G."/>
            <person name="Zhu Y."/>
            <person name="Wang Y."/>
            <person name="Huang Y."/>
            <person name="Liu J."/>
            <person name="Kang H."/>
            <person name="Chen J."/>
            <person name="Wang L."/>
            <person name="Chen A."/>
            <person name="Yu S."/>
            <person name="Gao Z."/>
            <person name="Jin L."/>
            <person name="Gu W."/>
            <person name="Wang Z."/>
            <person name="Zhao L."/>
            <person name="Shi B."/>
            <person name="Wen H."/>
            <person name="Lin R."/>
            <person name="Jones M.K."/>
            <person name="Brejova B."/>
            <person name="Vinar T."/>
            <person name="Zhao G."/>
            <person name="McManus D.P."/>
            <person name="Chen Z."/>
            <person name="Zhou Y."/>
            <person name="Wang S."/>
        </authorList>
    </citation>
    <scope>NUCLEOTIDE SEQUENCE [LARGE SCALE GENOMIC DNA]</scope>
</reference>
<keyword evidence="6" id="KW-1185">Reference proteome</keyword>
<organism evidence="5 6">
    <name type="scientific">Echinococcus granulosus</name>
    <name type="common">Hydatid tapeworm</name>
    <dbReference type="NCBI Taxonomy" id="6210"/>
    <lineage>
        <taxon>Eukaryota</taxon>
        <taxon>Metazoa</taxon>
        <taxon>Spiralia</taxon>
        <taxon>Lophotrochozoa</taxon>
        <taxon>Platyhelminthes</taxon>
        <taxon>Cestoda</taxon>
        <taxon>Eucestoda</taxon>
        <taxon>Cyclophyllidea</taxon>
        <taxon>Taeniidae</taxon>
        <taxon>Echinococcus</taxon>
        <taxon>Echinococcus granulosus group</taxon>
    </lineage>
</organism>
<dbReference type="GO" id="GO:0005634">
    <property type="term" value="C:nucleus"/>
    <property type="evidence" value="ECO:0007669"/>
    <property type="project" value="TreeGrafter"/>
</dbReference>
<dbReference type="AlphaFoldDB" id="W6UHU4"/>
<accession>W6UHU4</accession>
<keyword evidence="5" id="KW-0647">Proteasome</keyword>
<dbReference type="PANTHER" id="PTHR12828:SF3">
    <property type="entry name" value="PROTEASOME MATURATION PROTEIN"/>
    <property type="match status" value="1"/>
</dbReference>
<dbReference type="PROSITE" id="PS00036">
    <property type="entry name" value="BZIP_BASIC"/>
    <property type="match status" value="1"/>
</dbReference>
<dbReference type="OrthoDB" id="15001at2759"/>
<comment type="caution">
    <text evidence="5">The sequence shown here is derived from an EMBL/GenBank/DDBJ whole genome shotgun (WGS) entry which is preliminary data.</text>
</comment>
<dbReference type="KEGG" id="egl:EGR_04451"/>
<feature type="domain" description="BZIP" evidence="4">
    <location>
        <begin position="194"/>
        <end position="238"/>
    </location>
</feature>
<dbReference type="OMA" id="MERQQGI"/>
<dbReference type="STRING" id="6210.W6UHU4"/>
<dbReference type="InterPro" id="IPR008012">
    <property type="entry name" value="Ump1"/>
</dbReference>
<evidence type="ECO:0000313" key="5">
    <source>
        <dbReference type="EMBL" id="EUB60618.1"/>
    </source>
</evidence>
<name>W6UHU4_ECHGR</name>
<dbReference type="EMBL" id="APAU02000028">
    <property type="protein sequence ID" value="EUB60618.1"/>
    <property type="molecule type" value="Genomic_DNA"/>
</dbReference>
<dbReference type="Gene3D" id="1.20.5.170">
    <property type="match status" value="1"/>
</dbReference>
<evidence type="ECO:0000313" key="6">
    <source>
        <dbReference type="Proteomes" id="UP000019149"/>
    </source>
</evidence>
<keyword evidence="3" id="KW-0175">Coiled coil</keyword>
<dbReference type="RefSeq" id="XP_024351814.1">
    <property type="nucleotide sequence ID" value="XM_024493700.1"/>
</dbReference>
<dbReference type="GO" id="GO:0043248">
    <property type="term" value="P:proteasome assembly"/>
    <property type="evidence" value="ECO:0007669"/>
    <property type="project" value="InterPro"/>
</dbReference>
<keyword evidence="1" id="KW-0143">Chaperone</keyword>
<gene>
    <name evidence="5" type="ORF">EGR_04451</name>
</gene>
<evidence type="ECO:0000256" key="1">
    <source>
        <dbReference type="ARBA" id="ARBA00023186"/>
    </source>
</evidence>
<dbReference type="Pfam" id="PF00170">
    <property type="entry name" value="bZIP_1"/>
    <property type="match status" value="1"/>
</dbReference>
<dbReference type="GO" id="GO:0003700">
    <property type="term" value="F:DNA-binding transcription factor activity"/>
    <property type="evidence" value="ECO:0007669"/>
    <property type="project" value="InterPro"/>
</dbReference>
<dbReference type="InterPro" id="IPR004827">
    <property type="entry name" value="bZIP"/>
</dbReference>
<protein>
    <submittedName>
        <fullName evidence="5">Proteasome maturation protein</fullName>
    </submittedName>
</protein>
<dbReference type="InterPro" id="IPR046347">
    <property type="entry name" value="bZIP_sf"/>
</dbReference>
<dbReference type="PANTHER" id="PTHR12828">
    <property type="entry name" value="PROTEASOME MATURATION PROTEIN UMP1"/>
    <property type="match status" value="1"/>
</dbReference>
<dbReference type="GO" id="GO:0005737">
    <property type="term" value="C:cytoplasm"/>
    <property type="evidence" value="ECO:0007669"/>
    <property type="project" value="TreeGrafter"/>
</dbReference>
<dbReference type="SMART" id="SM00338">
    <property type="entry name" value="BRLZ"/>
    <property type="match status" value="1"/>
</dbReference>
<evidence type="ECO:0000256" key="3">
    <source>
        <dbReference type="SAM" id="Coils"/>
    </source>
</evidence>